<dbReference type="EC" id="3.2.2.21" evidence="2"/>
<evidence type="ECO:0000256" key="4">
    <source>
        <dbReference type="ARBA" id="ARBA00022801"/>
    </source>
</evidence>
<dbReference type="Pfam" id="PF00730">
    <property type="entry name" value="HhH-GPD"/>
    <property type="match status" value="1"/>
</dbReference>
<organism evidence="7 8">
    <name type="scientific">Chitinophaga filiformis</name>
    <name type="common">Myxococcus filiformis</name>
    <name type="synonym">Flexibacter filiformis</name>
    <dbReference type="NCBI Taxonomy" id="104663"/>
    <lineage>
        <taxon>Bacteria</taxon>
        <taxon>Pseudomonadati</taxon>
        <taxon>Bacteroidota</taxon>
        <taxon>Chitinophagia</taxon>
        <taxon>Chitinophagales</taxon>
        <taxon>Chitinophagaceae</taxon>
        <taxon>Chitinophaga</taxon>
    </lineage>
</organism>
<keyword evidence="8" id="KW-1185">Reference proteome</keyword>
<dbReference type="InterPro" id="IPR011257">
    <property type="entry name" value="DNA_glycosylase"/>
</dbReference>
<evidence type="ECO:0000256" key="2">
    <source>
        <dbReference type="ARBA" id="ARBA00012000"/>
    </source>
</evidence>
<keyword evidence="4" id="KW-0378">Hydrolase</keyword>
<protein>
    <recommendedName>
        <fullName evidence="2">DNA-3-methyladenine glycosylase II</fullName>
        <ecNumber evidence="2">3.2.2.21</ecNumber>
    </recommendedName>
</protein>
<comment type="catalytic activity">
    <reaction evidence="1">
        <text>Hydrolysis of alkylated DNA, releasing 3-methyladenine, 3-methylguanine, 7-methylguanine and 7-methyladenine.</text>
        <dbReference type="EC" id="3.2.2.21"/>
    </reaction>
</comment>
<evidence type="ECO:0000259" key="6">
    <source>
        <dbReference type="SMART" id="SM00478"/>
    </source>
</evidence>
<sequence length="317" mass="36145">MSQQTVVNIPITDHDNFSFAECLVFLGRSEKECLHYVEGDVVQKMLVSNGQPILVEIGDDAVAKSLRVTVRSTGIDSGSDSKNDPDTLREPDSVDVEYIRRYISHWLHLNADLRPFYDFAKKDKVLASLVKRYKGLRLIGIPDLFEALTWSITGQQITLGFAYTLRQRFIQAFGHHAVIDGKDHYVYPHPSVIAALEPASLISMQFSRSKADYIIRLAQSMASGLLTAEQLENMDYQQARDHLVSFRGIGNWSANYVLMKYHRHHQALPLEDAGLHNALKYQLELPSKPSLADVKSYTQHWKEHAAYATFYLWRSLY</sequence>
<evidence type="ECO:0000256" key="5">
    <source>
        <dbReference type="ARBA" id="ARBA00023204"/>
    </source>
</evidence>
<reference evidence="7 8" key="1">
    <citation type="submission" date="2022-04" db="EMBL/GenBank/DDBJ databases">
        <title>The arsenic-methylating capacity of Chitinophaga filiformis YT5 during chitin decomposition.</title>
        <authorList>
            <person name="Chen G."/>
            <person name="Liang Y."/>
        </authorList>
    </citation>
    <scope>NUCLEOTIDE SEQUENCE [LARGE SCALE GENOMIC DNA]</scope>
    <source>
        <strain evidence="7 8">YT5</strain>
    </source>
</reference>
<dbReference type="CDD" id="cd00056">
    <property type="entry name" value="ENDO3c"/>
    <property type="match status" value="1"/>
</dbReference>
<dbReference type="SMART" id="SM00478">
    <property type="entry name" value="ENDO3c"/>
    <property type="match status" value="1"/>
</dbReference>
<keyword evidence="5" id="KW-0234">DNA repair</keyword>
<proteinExistence type="predicted"/>
<dbReference type="SUPFAM" id="SSF48150">
    <property type="entry name" value="DNA-glycosylase"/>
    <property type="match status" value="1"/>
</dbReference>
<gene>
    <name evidence="7" type="ORF">MYF79_14060</name>
</gene>
<dbReference type="Proteomes" id="UP000830198">
    <property type="component" value="Chromosome"/>
</dbReference>
<dbReference type="EMBL" id="CP095855">
    <property type="protein sequence ID" value="UPK72413.1"/>
    <property type="molecule type" value="Genomic_DNA"/>
</dbReference>
<dbReference type="InterPro" id="IPR003265">
    <property type="entry name" value="HhH-GPD_domain"/>
</dbReference>
<dbReference type="Gene3D" id="3.30.310.20">
    <property type="entry name" value="DNA-3-methyladenine glycosylase AlkA, N-terminal domain"/>
    <property type="match status" value="1"/>
</dbReference>
<accession>A0ABY4IBJ2</accession>
<dbReference type="Gene3D" id="1.10.340.30">
    <property type="entry name" value="Hypothetical protein, domain 2"/>
    <property type="match status" value="1"/>
</dbReference>
<evidence type="ECO:0000313" key="8">
    <source>
        <dbReference type="Proteomes" id="UP000830198"/>
    </source>
</evidence>
<feature type="domain" description="HhH-GPD" evidence="6">
    <location>
        <begin position="153"/>
        <end position="317"/>
    </location>
</feature>
<dbReference type="InterPro" id="IPR051912">
    <property type="entry name" value="Alkylbase_DNA_Glycosylase/TA"/>
</dbReference>
<evidence type="ECO:0000256" key="1">
    <source>
        <dbReference type="ARBA" id="ARBA00000086"/>
    </source>
</evidence>
<keyword evidence="3" id="KW-0227">DNA damage</keyword>
<dbReference type="InterPro" id="IPR037046">
    <property type="entry name" value="AlkA_N_sf"/>
</dbReference>
<dbReference type="PANTHER" id="PTHR43003:SF12">
    <property type="entry name" value="DNA-3-METHYLADENINE GLYCOSYLASE"/>
    <property type="match status" value="1"/>
</dbReference>
<evidence type="ECO:0000313" key="7">
    <source>
        <dbReference type="EMBL" id="UPK72413.1"/>
    </source>
</evidence>
<dbReference type="RefSeq" id="WP_247814597.1">
    <property type="nucleotide sequence ID" value="NZ_CP095855.1"/>
</dbReference>
<evidence type="ECO:0000256" key="3">
    <source>
        <dbReference type="ARBA" id="ARBA00022763"/>
    </source>
</evidence>
<dbReference type="Pfam" id="PF07934">
    <property type="entry name" value="OGG_N"/>
    <property type="match status" value="1"/>
</dbReference>
<name>A0ABY4IBJ2_CHIFI</name>
<dbReference type="InterPro" id="IPR012904">
    <property type="entry name" value="OGG_N"/>
</dbReference>
<dbReference type="PANTHER" id="PTHR43003">
    <property type="entry name" value="DNA-3-METHYLADENINE GLYCOSYLASE"/>
    <property type="match status" value="1"/>
</dbReference>